<dbReference type="SUPFAM" id="SSF103473">
    <property type="entry name" value="MFS general substrate transporter"/>
    <property type="match status" value="1"/>
</dbReference>
<feature type="transmembrane region" description="Helical" evidence="8">
    <location>
        <begin position="73"/>
        <end position="93"/>
    </location>
</feature>
<dbReference type="FunFam" id="1.20.1250.20:FF:000218">
    <property type="entry name" value="facilitated trehalose transporter Tret1"/>
    <property type="match status" value="1"/>
</dbReference>
<evidence type="ECO:0000256" key="2">
    <source>
        <dbReference type="ARBA" id="ARBA00022448"/>
    </source>
</evidence>
<dbReference type="AlphaFoldDB" id="A0A4W3GE93"/>
<feature type="transmembrane region" description="Helical" evidence="8">
    <location>
        <begin position="284"/>
        <end position="304"/>
    </location>
</feature>
<feature type="transmembrane region" description="Helical" evidence="8">
    <location>
        <begin position="385"/>
        <end position="405"/>
    </location>
</feature>
<reference evidence="10" key="5">
    <citation type="submission" date="2025-09" db="UniProtKB">
        <authorList>
            <consortium name="Ensembl"/>
        </authorList>
    </citation>
    <scope>IDENTIFICATION</scope>
</reference>
<keyword evidence="11" id="KW-1185">Reference proteome</keyword>
<reference evidence="10" key="4">
    <citation type="submission" date="2025-08" db="UniProtKB">
        <authorList>
            <consortium name="Ensembl"/>
        </authorList>
    </citation>
    <scope>IDENTIFICATION</scope>
</reference>
<dbReference type="InterPro" id="IPR020846">
    <property type="entry name" value="MFS_dom"/>
</dbReference>
<name>A0A4W3GE93_CALMI</name>
<comment type="subcellular location">
    <subcellularLocation>
        <location evidence="1">Cell membrane</location>
        <topology evidence="1">Multi-pass membrane protein</topology>
    </subcellularLocation>
</comment>
<keyword evidence="5 8" id="KW-0812">Transmembrane</keyword>
<evidence type="ECO:0000256" key="4">
    <source>
        <dbReference type="ARBA" id="ARBA00022597"/>
    </source>
</evidence>
<sequence length="455" mass="49682">EGSLIPETEASKLLTAAVCYRKTSNARLYLAVFTVTLGNFSFGYSIVYSSPALKQLNETSNPRLHLDDTNKSWFASSYTLGAAFGGFMAILLNNCLGRKTIILVSIVPCVAGFALMAAAQAIWMLDFGRTLTGIAGGISVMYVSEISTVEVRGKLGAGAQIMTVIGSFLLYLLGELSWRWLAGLGLIAPVVMFVLLLFMPESPRYLISANQNEKAIRALVWLRGPDCPNQAEDSKVSCADLKQPGIYKPVLMVVIMWALQQLSGITVILLYMELIFSQTQSGNADSPIVGVVRLLAVLVTSWLLDRTGRRKLLFASGTDAISLSLNKNEPRSTHAHIYILSLCSPGSDHVSLSLSRSLAGYSLGWGPITWLMTSELLPIRVRGQVSGLCVLFSWILSFLIANQFLAAQVSLSLCVHFRPFTPSLVFTALFIPETMGLTLEEIEEYFQPISTTRQA</sequence>
<keyword evidence="6 8" id="KW-1133">Transmembrane helix</keyword>
<keyword evidence="4" id="KW-0762">Sugar transport</keyword>
<feature type="domain" description="Major facilitator superfamily (MFS) profile" evidence="9">
    <location>
        <begin position="31"/>
        <end position="435"/>
    </location>
</feature>
<reference evidence="11" key="3">
    <citation type="journal article" date="2014" name="Nature">
        <title>Elephant shark genome provides unique insights into gnathostome evolution.</title>
        <authorList>
            <consortium name="International Elephant Shark Genome Sequencing Consortium"/>
            <person name="Venkatesh B."/>
            <person name="Lee A.P."/>
            <person name="Ravi V."/>
            <person name="Maurya A.K."/>
            <person name="Lian M.M."/>
            <person name="Swann J.B."/>
            <person name="Ohta Y."/>
            <person name="Flajnik M.F."/>
            <person name="Sutoh Y."/>
            <person name="Kasahara M."/>
            <person name="Hoon S."/>
            <person name="Gangu V."/>
            <person name="Roy S.W."/>
            <person name="Irimia M."/>
            <person name="Korzh V."/>
            <person name="Kondrychyn I."/>
            <person name="Lim Z.W."/>
            <person name="Tay B.H."/>
            <person name="Tohari S."/>
            <person name="Kong K.W."/>
            <person name="Ho S."/>
            <person name="Lorente-Galdos B."/>
            <person name="Quilez J."/>
            <person name="Marques-Bonet T."/>
            <person name="Raney B.J."/>
            <person name="Ingham P.W."/>
            <person name="Tay A."/>
            <person name="Hillier L.W."/>
            <person name="Minx P."/>
            <person name="Boehm T."/>
            <person name="Wilson R.K."/>
            <person name="Brenner S."/>
            <person name="Warren W.C."/>
        </authorList>
    </citation>
    <scope>NUCLEOTIDE SEQUENCE [LARGE SCALE GENOMIC DNA]</scope>
</reference>
<evidence type="ECO:0000259" key="9">
    <source>
        <dbReference type="PROSITE" id="PS50850"/>
    </source>
</evidence>
<dbReference type="PROSITE" id="PS50850">
    <property type="entry name" value="MFS"/>
    <property type="match status" value="1"/>
</dbReference>
<dbReference type="Gene3D" id="1.20.1250.20">
    <property type="entry name" value="MFS general substrate transporter like domains"/>
    <property type="match status" value="2"/>
</dbReference>
<dbReference type="GeneTree" id="ENSGT00940000159976"/>
<organism evidence="10 11">
    <name type="scientific">Callorhinchus milii</name>
    <name type="common">Ghost shark</name>
    <dbReference type="NCBI Taxonomy" id="7868"/>
    <lineage>
        <taxon>Eukaryota</taxon>
        <taxon>Metazoa</taxon>
        <taxon>Chordata</taxon>
        <taxon>Craniata</taxon>
        <taxon>Vertebrata</taxon>
        <taxon>Chondrichthyes</taxon>
        <taxon>Holocephali</taxon>
        <taxon>Chimaeriformes</taxon>
        <taxon>Callorhinchidae</taxon>
        <taxon>Callorhinchus</taxon>
    </lineage>
</organism>
<accession>A0A4W3GE93</accession>
<dbReference type="InterPro" id="IPR050549">
    <property type="entry name" value="MFS_Trehalose_Transporter"/>
</dbReference>
<dbReference type="PANTHER" id="PTHR48021">
    <property type="match status" value="1"/>
</dbReference>
<reference evidence="11" key="2">
    <citation type="journal article" date="2007" name="PLoS Biol.">
        <title>Survey sequencing and comparative analysis of the elephant shark (Callorhinchus milii) genome.</title>
        <authorList>
            <person name="Venkatesh B."/>
            <person name="Kirkness E.F."/>
            <person name="Loh Y.H."/>
            <person name="Halpern A.L."/>
            <person name="Lee A.P."/>
            <person name="Johnson J."/>
            <person name="Dandona N."/>
            <person name="Viswanathan L.D."/>
            <person name="Tay A."/>
            <person name="Venter J.C."/>
            <person name="Strausberg R.L."/>
            <person name="Brenner S."/>
        </authorList>
    </citation>
    <scope>NUCLEOTIDE SEQUENCE [LARGE SCALE GENOMIC DNA]</scope>
</reference>
<feature type="transmembrane region" description="Helical" evidence="8">
    <location>
        <begin position="250"/>
        <end position="272"/>
    </location>
</feature>
<evidence type="ECO:0000256" key="3">
    <source>
        <dbReference type="ARBA" id="ARBA00022475"/>
    </source>
</evidence>
<evidence type="ECO:0000313" key="11">
    <source>
        <dbReference type="Proteomes" id="UP000314986"/>
    </source>
</evidence>
<dbReference type="InterPro" id="IPR036259">
    <property type="entry name" value="MFS_trans_sf"/>
</dbReference>
<dbReference type="Pfam" id="PF00083">
    <property type="entry name" value="Sugar_tr"/>
    <property type="match status" value="1"/>
</dbReference>
<evidence type="ECO:0000256" key="1">
    <source>
        <dbReference type="ARBA" id="ARBA00004651"/>
    </source>
</evidence>
<dbReference type="InterPro" id="IPR003663">
    <property type="entry name" value="Sugar/inositol_transpt"/>
</dbReference>
<evidence type="ECO:0000256" key="5">
    <source>
        <dbReference type="ARBA" id="ARBA00022692"/>
    </source>
</evidence>
<feature type="transmembrane region" description="Helical" evidence="8">
    <location>
        <begin position="28"/>
        <end position="53"/>
    </location>
</feature>
<feature type="transmembrane region" description="Helical" evidence="8">
    <location>
        <begin position="100"/>
        <end position="121"/>
    </location>
</feature>
<dbReference type="GO" id="GO:0005886">
    <property type="term" value="C:plasma membrane"/>
    <property type="evidence" value="ECO:0007669"/>
    <property type="project" value="UniProtKB-SubCell"/>
</dbReference>
<feature type="transmembrane region" description="Helical" evidence="8">
    <location>
        <begin position="180"/>
        <end position="198"/>
    </location>
</feature>
<keyword evidence="7 8" id="KW-0472">Membrane</keyword>
<protein>
    <submittedName>
        <fullName evidence="10">Solute carrier family 2 member 6</fullName>
    </submittedName>
</protein>
<dbReference type="PANTHER" id="PTHR48021:SF59">
    <property type="entry name" value="SOLUTE CARRIER FAMILY 2, FACILITATED GLUCOSE TRANSPORTER MEMBER 6"/>
    <property type="match status" value="1"/>
</dbReference>
<reference evidence="11" key="1">
    <citation type="journal article" date="2006" name="Science">
        <title>Ancient noncoding elements conserved in the human genome.</title>
        <authorList>
            <person name="Venkatesh B."/>
            <person name="Kirkness E.F."/>
            <person name="Loh Y.H."/>
            <person name="Halpern A.L."/>
            <person name="Lee A.P."/>
            <person name="Johnson J."/>
            <person name="Dandona N."/>
            <person name="Viswanathan L.D."/>
            <person name="Tay A."/>
            <person name="Venter J.C."/>
            <person name="Strausberg R.L."/>
            <person name="Brenner S."/>
        </authorList>
    </citation>
    <scope>NUCLEOTIDE SEQUENCE [LARGE SCALE GENOMIC DNA]</scope>
</reference>
<evidence type="ECO:0000256" key="7">
    <source>
        <dbReference type="ARBA" id="ARBA00023136"/>
    </source>
</evidence>
<dbReference type="Proteomes" id="UP000314986">
    <property type="component" value="Unassembled WGS sequence"/>
</dbReference>
<evidence type="ECO:0000313" key="10">
    <source>
        <dbReference type="Ensembl" id="ENSCMIP00000001658.1"/>
    </source>
</evidence>
<proteinExistence type="predicted"/>
<keyword evidence="3" id="KW-1003">Cell membrane</keyword>
<dbReference type="InterPro" id="IPR005828">
    <property type="entry name" value="MFS_sugar_transport-like"/>
</dbReference>
<keyword evidence="2" id="KW-0813">Transport</keyword>
<evidence type="ECO:0000256" key="8">
    <source>
        <dbReference type="SAM" id="Phobius"/>
    </source>
</evidence>
<dbReference type="GO" id="GO:0022857">
    <property type="term" value="F:transmembrane transporter activity"/>
    <property type="evidence" value="ECO:0007669"/>
    <property type="project" value="InterPro"/>
</dbReference>
<evidence type="ECO:0000256" key="6">
    <source>
        <dbReference type="ARBA" id="ARBA00022989"/>
    </source>
</evidence>
<dbReference type="PRINTS" id="PR00171">
    <property type="entry name" value="SUGRTRNSPORT"/>
</dbReference>
<dbReference type="Ensembl" id="ENSCMIT00000001725.1">
    <property type="protein sequence ID" value="ENSCMIP00000001658.1"/>
    <property type="gene ID" value="ENSCMIG00000001035.1"/>
</dbReference>